<feature type="transmembrane region" description="Helical" evidence="7">
    <location>
        <begin position="518"/>
        <end position="536"/>
    </location>
</feature>
<evidence type="ECO:0000256" key="1">
    <source>
        <dbReference type="ARBA" id="ARBA00004651"/>
    </source>
</evidence>
<evidence type="ECO:0000256" key="3">
    <source>
        <dbReference type="ARBA" id="ARBA00022475"/>
    </source>
</evidence>
<dbReference type="PANTHER" id="PTHR33406">
    <property type="entry name" value="MEMBRANE PROTEIN MJ1562-RELATED"/>
    <property type="match status" value="1"/>
</dbReference>
<dbReference type="OrthoDB" id="2365435at2"/>
<evidence type="ECO:0000256" key="2">
    <source>
        <dbReference type="ARBA" id="ARBA00010157"/>
    </source>
</evidence>
<dbReference type="SUPFAM" id="SSF82866">
    <property type="entry name" value="Multidrug efflux transporter AcrB transmembrane domain"/>
    <property type="match status" value="2"/>
</dbReference>
<keyword evidence="4 7" id="KW-0812">Transmembrane</keyword>
<feature type="transmembrane region" description="Helical" evidence="7">
    <location>
        <begin position="304"/>
        <end position="327"/>
    </location>
</feature>
<keyword evidence="5 7" id="KW-1133">Transmembrane helix</keyword>
<name>A0A839RJ32_9ACTN</name>
<dbReference type="GO" id="GO:0005886">
    <property type="term" value="C:plasma membrane"/>
    <property type="evidence" value="ECO:0007669"/>
    <property type="project" value="UniProtKB-SubCell"/>
</dbReference>
<evidence type="ECO:0000256" key="7">
    <source>
        <dbReference type="SAM" id="Phobius"/>
    </source>
</evidence>
<comment type="caution">
    <text evidence="9">The sequence shown here is derived from an EMBL/GenBank/DDBJ whole genome shotgun (WGS) entry which is preliminary data.</text>
</comment>
<dbReference type="InterPro" id="IPR000731">
    <property type="entry name" value="SSD"/>
</dbReference>
<dbReference type="InterPro" id="IPR004869">
    <property type="entry name" value="MMPL_dom"/>
</dbReference>
<dbReference type="AlphaFoldDB" id="A0A839RJ32"/>
<reference evidence="9 10" key="1">
    <citation type="submission" date="2020-08" db="EMBL/GenBank/DDBJ databases">
        <title>Sequencing the genomes of 1000 actinobacteria strains.</title>
        <authorList>
            <person name="Klenk H.-P."/>
        </authorList>
    </citation>
    <scope>NUCLEOTIDE SEQUENCE [LARGE SCALE GENOMIC DNA]</scope>
    <source>
        <strain evidence="9 10">DSM 45258</strain>
    </source>
</reference>
<dbReference type="EMBL" id="JACHWS010000001">
    <property type="protein sequence ID" value="MBB3036093.1"/>
    <property type="molecule type" value="Genomic_DNA"/>
</dbReference>
<feature type="transmembrane region" description="Helical" evidence="7">
    <location>
        <begin position="617"/>
        <end position="637"/>
    </location>
</feature>
<dbReference type="Gene3D" id="1.20.1640.10">
    <property type="entry name" value="Multidrug efflux transporter AcrB transmembrane domain"/>
    <property type="match status" value="2"/>
</dbReference>
<comment type="similarity">
    <text evidence="2">Belongs to the resistance-nodulation-cell division (RND) (TC 2.A.6) family. MmpL subfamily.</text>
</comment>
<gene>
    <name evidence="9" type="ORF">FHU29_000527</name>
</gene>
<accession>A0A839RJ32</accession>
<keyword evidence="6 7" id="KW-0472">Membrane</keyword>
<dbReference type="RefSeq" id="WP_064439734.1">
    <property type="nucleotide sequence ID" value="NZ_BDDI01000005.1"/>
</dbReference>
<keyword evidence="10" id="KW-1185">Reference proteome</keyword>
<evidence type="ECO:0000313" key="10">
    <source>
        <dbReference type="Proteomes" id="UP000567922"/>
    </source>
</evidence>
<feature type="transmembrane region" description="Helical" evidence="7">
    <location>
        <begin position="367"/>
        <end position="385"/>
    </location>
</feature>
<feature type="transmembrane region" description="Helical" evidence="7">
    <location>
        <begin position="643"/>
        <end position="664"/>
    </location>
</feature>
<dbReference type="PROSITE" id="PS50156">
    <property type="entry name" value="SSD"/>
    <property type="match status" value="1"/>
</dbReference>
<keyword evidence="3" id="KW-1003">Cell membrane</keyword>
<feature type="transmembrane region" description="Helical" evidence="7">
    <location>
        <begin position="195"/>
        <end position="216"/>
    </location>
</feature>
<dbReference type="InterPro" id="IPR050545">
    <property type="entry name" value="Mycobact_MmpL"/>
</dbReference>
<feature type="domain" description="SSD" evidence="8">
    <location>
        <begin position="195"/>
        <end position="325"/>
    </location>
</feature>
<dbReference type="PANTHER" id="PTHR33406:SF6">
    <property type="entry name" value="MEMBRANE PROTEIN YDGH-RELATED"/>
    <property type="match status" value="1"/>
</dbReference>
<proteinExistence type="inferred from homology"/>
<feature type="transmembrane region" description="Helical" evidence="7">
    <location>
        <begin position="543"/>
        <end position="564"/>
    </location>
</feature>
<feature type="transmembrane region" description="Helical" evidence="7">
    <location>
        <begin position="228"/>
        <end position="250"/>
    </location>
</feature>
<evidence type="ECO:0000313" key="9">
    <source>
        <dbReference type="EMBL" id="MBB3036093.1"/>
    </source>
</evidence>
<protein>
    <submittedName>
        <fullName evidence="9">RND superfamily putative drug exporter</fullName>
    </submittedName>
</protein>
<organism evidence="9 10">
    <name type="scientific">Hoyosella altamirensis</name>
    <dbReference type="NCBI Taxonomy" id="616997"/>
    <lineage>
        <taxon>Bacteria</taxon>
        <taxon>Bacillati</taxon>
        <taxon>Actinomycetota</taxon>
        <taxon>Actinomycetes</taxon>
        <taxon>Mycobacteriales</taxon>
        <taxon>Hoyosellaceae</taxon>
        <taxon>Hoyosella</taxon>
    </lineage>
</organism>
<feature type="transmembrane region" description="Helical" evidence="7">
    <location>
        <begin position="576"/>
        <end position="596"/>
    </location>
</feature>
<sequence length="704" mass="73864">MNTSTRTIRWLLPALLLVAWLALGGVAGPFAGKLGEVQVNDAAAFLPQSAESTEVQDLQRLFSDTTAIPAIVIAEREGGTEDADFAYLAGTVEDVAQSERFAGPPSPPIPSSDGQAIQIVVPVDANGSVADAVDELRNGFVGAPDGLNVFVTGPAGSSADLGAAFAGIDGLLLIVAAVVVIIILVIVYRSPLLPFIVVLSAILALTLASLVVYLLADAGTVTLNGQSQGILFILVFGAATDYALLLVARFREELRTSTDRFGAMLRAWRAALPPIAASAGTVVAGVLCLLLSDLNSNRSLGPIAAIGITASFIATMTFLAAILTLLGRSAYWPSRPRFSPNAESETFRNYRFWAALAKRIEAHPRRYWTVPLIVVLAFAAFLPLLRADGVAQSEIFLLQVESQEGQQALERHFDAGAGSPAIIIANETAGDEVLAAAQIEGVADVVLLRDRASGEPLVRDGLVQIEATFAAPADSAEAEDVLRELRSAVAGVEGAEAKVGGPTAVQIDTNDTSKRDRALIMPLVLLVVFTILAVLLRALLAPLFLIGTVVVSFAATLGVSALVFNYALGFPGADPVIPLFAFVFLVALGIDYNIFLMTRAREEALQIGTRDGVLRSLVVTGGVITSAGIVLAATFAALSVIPLIFMVQIAFIVAFGVLLDALIMRSLIVPAVVREAGPIIWWPGSLSREAVSPPDKTAAVPSPR</sequence>
<dbReference type="Pfam" id="PF03176">
    <property type="entry name" value="MMPL"/>
    <property type="match status" value="2"/>
</dbReference>
<evidence type="ECO:0000256" key="4">
    <source>
        <dbReference type="ARBA" id="ARBA00022692"/>
    </source>
</evidence>
<feature type="transmembrane region" description="Helical" evidence="7">
    <location>
        <begin position="271"/>
        <end position="292"/>
    </location>
</feature>
<evidence type="ECO:0000259" key="8">
    <source>
        <dbReference type="PROSITE" id="PS50156"/>
    </source>
</evidence>
<dbReference type="Proteomes" id="UP000567922">
    <property type="component" value="Unassembled WGS sequence"/>
</dbReference>
<feature type="transmembrane region" description="Helical" evidence="7">
    <location>
        <begin position="164"/>
        <end position="188"/>
    </location>
</feature>
<comment type="subcellular location">
    <subcellularLocation>
        <location evidence="1">Cell membrane</location>
        <topology evidence="1">Multi-pass membrane protein</topology>
    </subcellularLocation>
</comment>
<evidence type="ECO:0000256" key="5">
    <source>
        <dbReference type="ARBA" id="ARBA00022989"/>
    </source>
</evidence>
<evidence type="ECO:0000256" key="6">
    <source>
        <dbReference type="ARBA" id="ARBA00023136"/>
    </source>
</evidence>